<name>A0A8C6WFF9_9GOBI</name>
<dbReference type="InterPro" id="IPR013087">
    <property type="entry name" value="Znf_C2H2_type"/>
</dbReference>
<evidence type="ECO:0000256" key="5">
    <source>
        <dbReference type="ARBA" id="ARBA00022833"/>
    </source>
</evidence>
<keyword evidence="6" id="KW-0805">Transcription regulation</keyword>
<reference evidence="12" key="1">
    <citation type="submission" date="2025-08" db="UniProtKB">
        <authorList>
            <consortium name="Ensembl"/>
        </authorList>
    </citation>
    <scope>IDENTIFICATION</scope>
</reference>
<dbReference type="PANTHER" id="PTHR23235">
    <property type="entry name" value="KRUEPPEL-LIKE TRANSCRIPTION FACTOR"/>
    <property type="match status" value="1"/>
</dbReference>
<keyword evidence="3" id="KW-0677">Repeat</keyword>
<dbReference type="PANTHER" id="PTHR23235:SF142">
    <property type="entry name" value="ZINC FINGER PROTEIN 384"/>
    <property type="match status" value="1"/>
</dbReference>
<sequence length="279" mass="31723">MSSLSPGPDLKQEIPESPQIKEEEEEQSVKQEEEQLPVSVPESSPVCVKSEESSLLQQRQTEHREETQGEEPHFHSEAEGQTEHFADAENDDDDWEPPSSRAVPMETEAVGVHHSEVRTRGRRAAARNSQSKCAPETGASVSEEQAPGAEAAGRKDMECPFCQNRFGSKVELQMHIRVHTGDKPFRCSICEKRFADRSNLKSHIRTHSDEKPFRCSICEKAFTRNATLKLHMRIHTGEKPYSCPACTKTFTRKDHLRSHKRTHRDGDFSFEETLQLFNL</sequence>
<proteinExistence type="predicted"/>
<dbReference type="Pfam" id="PF00096">
    <property type="entry name" value="zf-C2H2"/>
    <property type="match status" value="4"/>
</dbReference>
<dbReference type="FunFam" id="3.30.160.60:FF:000512">
    <property type="entry name" value="zinc finger protein 197 isoform X1"/>
    <property type="match status" value="1"/>
</dbReference>
<evidence type="ECO:0000256" key="4">
    <source>
        <dbReference type="ARBA" id="ARBA00022771"/>
    </source>
</evidence>
<keyword evidence="4 9" id="KW-0863">Zinc-finger</keyword>
<keyword evidence="8" id="KW-0539">Nucleus</keyword>
<accession>A0A8C6WFF9</accession>
<dbReference type="InterPro" id="IPR036236">
    <property type="entry name" value="Znf_C2H2_sf"/>
</dbReference>
<feature type="domain" description="C2H2-type" evidence="11">
    <location>
        <begin position="213"/>
        <end position="240"/>
    </location>
</feature>
<evidence type="ECO:0000256" key="2">
    <source>
        <dbReference type="ARBA" id="ARBA00022723"/>
    </source>
</evidence>
<evidence type="ECO:0000256" key="9">
    <source>
        <dbReference type="PROSITE-ProRule" id="PRU00042"/>
    </source>
</evidence>
<dbReference type="FunFam" id="3.30.160.60:FF:000130">
    <property type="entry name" value="Spalt-like transcription factor 4"/>
    <property type="match status" value="1"/>
</dbReference>
<evidence type="ECO:0000256" key="6">
    <source>
        <dbReference type="ARBA" id="ARBA00023015"/>
    </source>
</evidence>
<evidence type="ECO:0000256" key="8">
    <source>
        <dbReference type="ARBA" id="ARBA00023242"/>
    </source>
</evidence>
<evidence type="ECO:0000256" key="1">
    <source>
        <dbReference type="ARBA" id="ARBA00004123"/>
    </source>
</evidence>
<keyword evidence="5" id="KW-0862">Zinc</keyword>
<feature type="region of interest" description="Disordered" evidence="10">
    <location>
        <begin position="1"/>
        <end position="154"/>
    </location>
</feature>
<evidence type="ECO:0000256" key="7">
    <source>
        <dbReference type="ARBA" id="ARBA00023163"/>
    </source>
</evidence>
<dbReference type="SUPFAM" id="SSF57667">
    <property type="entry name" value="beta-beta-alpha zinc fingers"/>
    <property type="match status" value="2"/>
</dbReference>
<dbReference type="Ensembl" id="ENSNMLT00000003412.1">
    <property type="protein sequence ID" value="ENSNMLP00000002968.1"/>
    <property type="gene ID" value="ENSNMLG00000002161.1"/>
</dbReference>
<dbReference type="FunFam" id="3.30.160.60:FF:000710">
    <property type="entry name" value="Zinc finger protein 768"/>
    <property type="match status" value="1"/>
</dbReference>
<comment type="subcellular location">
    <subcellularLocation>
        <location evidence="1">Nucleus</location>
    </subcellularLocation>
</comment>
<keyword evidence="13" id="KW-1185">Reference proteome</keyword>
<evidence type="ECO:0000256" key="3">
    <source>
        <dbReference type="ARBA" id="ARBA00022737"/>
    </source>
</evidence>
<dbReference type="GO" id="GO:0000981">
    <property type="term" value="F:DNA-binding transcription factor activity, RNA polymerase II-specific"/>
    <property type="evidence" value="ECO:0007669"/>
    <property type="project" value="TreeGrafter"/>
</dbReference>
<feature type="domain" description="C2H2-type" evidence="11">
    <location>
        <begin position="241"/>
        <end position="263"/>
    </location>
</feature>
<feature type="domain" description="C2H2-type" evidence="11">
    <location>
        <begin position="157"/>
        <end position="184"/>
    </location>
</feature>
<dbReference type="PROSITE" id="PS00028">
    <property type="entry name" value="ZINC_FINGER_C2H2_1"/>
    <property type="match status" value="4"/>
</dbReference>
<feature type="compositionally biased region" description="Basic and acidic residues" evidence="10">
    <location>
        <begin position="60"/>
        <end position="87"/>
    </location>
</feature>
<dbReference type="AlphaFoldDB" id="A0A8C6WFF9"/>
<dbReference type="Gene3D" id="3.30.160.60">
    <property type="entry name" value="Classic Zinc Finger"/>
    <property type="match status" value="4"/>
</dbReference>
<dbReference type="PROSITE" id="PS50157">
    <property type="entry name" value="ZINC_FINGER_C2H2_2"/>
    <property type="match status" value="4"/>
</dbReference>
<keyword evidence="7" id="KW-0804">Transcription</keyword>
<dbReference type="SMART" id="SM00355">
    <property type="entry name" value="ZnF_C2H2"/>
    <property type="match status" value="4"/>
</dbReference>
<protein>
    <recommendedName>
        <fullName evidence="11">C2H2-type domain-containing protein</fullName>
    </recommendedName>
</protein>
<reference evidence="12" key="2">
    <citation type="submission" date="2025-09" db="UniProtKB">
        <authorList>
            <consortium name="Ensembl"/>
        </authorList>
    </citation>
    <scope>IDENTIFICATION</scope>
</reference>
<dbReference type="GO" id="GO:0005634">
    <property type="term" value="C:nucleus"/>
    <property type="evidence" value="ECO:0007669"/>
    <property type="project" value="UniProtKB-SubCell"/>
</dbReference>
<evidence type="ECO:0000259" key="11">
    <source>
        <dbReference type="PROSITE" id="PS50157"/>
    </source>
</evidence>
<evidence type="ECO:0000313" key="13">
    <source>
        <dbReference type="Proteomes" id="UP000694523"/>
    </source>
</evidence>
<dbReference type="Proteomes" id="UP000694523">
    <property type="component" value="Unplaced"/>
</dbReference>
<feature type="domain" description="C2H2-type" evidence="11">
    <location>
        <begin position="185"/>
        <end position="212"/>
    </location>
</feature>
<evidence type="ECO:0000256" key="10">
    <source>
        <dbReference type="SAM" id="MobiDB-lite"/>
    </source>
</evidence>
<evidence type="ECO:0000313" key="12">
    <source>
        <dbReference type="Ensembl" id="ENSNMLP00000002968.1"/>
    </source>
</evidence>
<feature type="compositionally biased region" description="Low complexity" evidence="10">
    <location>
        <begin position="36"/>
        <end position="59"/>
    </location>
</feature>
<keyword evidence="2" id="KW-0479">Metal-binding</keyword>
<organism evidence="12 13">
    <name type="scientific">Neogobius melanostomus</name>
    <name type="common">round goby</name>
    <dbReference type="NCBI Taxonomy" id="47308"/>
    <lineage>
        <taxon>Eukaryota</taxon>
        <taxon>Metazoa</taxon>
        <taxon>Chordata</taxon>
        <taxon>Craniata</taxon>
        <taxon>Vertebrata</taxon>
        <taxon>Euteleostomi</taxon>
        <taxon>Actinopterygii</taxon>
        <taxon>Neopterygii</taxon>
        <taxon>Teleostei</taxon>
        <taxon>Neoteleostei</taxon>
        <taxon>Acanthomorphata</taxon>
        <taxon>Gobiaria</taxon>
        <taxon>Gobiiformes</taxon>
        <taxon>Gobioidei</taxon>
        <taxon>Gobiidae</taxon>
        <taxon>Benthophilinae</taxon>
        <taxon>Neogobiini</taxon>
        <taxon>Neogobius</taxon>
    </lineage>
</organism>
<dbReference type="GO" id="GO:0000978">
    <property type="term" value="F:RNA polymerase II cis-regulatory region sequence-specific DNA binding"/>
    <property type="evidence" value="ECO:0007669"/>
    <property type="project" value="TreeGrafter"/>
</dbReference>
<dbReference type="GO" id="GO:0008270">
    <property type="term" value="F:zinc ion binding"/>
    <property type="evidence" value="ECO:0007669"/>
    <property type="project" value="UniProtKB-KW"/>
</dbReference>